<reference evidence="10 11" key="1">
    <citation type="submission" date="2017-12" db="EMBL/GenBank/DDBJ databases">
        <title>Integrating genomic resources of turbot (Scophthalmus maximus) in depth evaluation of genetic and physical mapping variation across individuals.</title>
        <authorList>
            <person name="Martinez P."/>
        </authorList>
    </citation>
    <scope>NUCLEOTIDE SEQUENCE [LARGE SCALE GENOMIC DNA]</scope>
</reference>
<dbReference type="GO" id="GO:0005125">
    <property type="term" value="F:cytokine activity"/>
    <property type="evidence" value="ECO:0007669"/>
    <property type="project" value="UniProtKB-KW"/>
</dbReference>
<dbReference type="GO" id="GO:0005615">
    <property type="term" value="C:extracellular space"/>
    <property type="evidence" value="ECO:0007669"/>
    <property type="project" value="UniProtKB-KW"/>
</dbReference>
<keyword evidence="3" id="KW-1003">Cell membrane</keyword>
<keyword evidence="6" id="KW-0732">Signal</keyword>
<evidence type="ECO:0000256" key="1">
    <source>
        <dbReference type="ARBA" id="ARBA00004236"/>
    </source>
</evidence>
<dbReference type="GO" id="GO:0070374">
    <property type="term" value="P:positive regulation of ERK1 and ERK2 cascade"/>
    <property type="evidence" value="ECO:0007669"/>
    <property type="project" value="TreeGrafter"/>
</dbReference>
<evidence type="ECO:0000256" key="9">
    <source>
        <dbReference type="ARBA" id="ARBA00033741"/>
    </source>
</evidence>
<evidence type="ECO:0000256" key="5">
    <source>
        <dbReference type="ARBA" id="ARBA00022525"/>
    </source>
</evidence>
<dbReference type="Pfam" id="PF15129">
    <property type="entry name" value="ALKL1_2"/>
    <property type="match status" value="1"/>
</dbReference>
<keyword evidence="8" id="KW-1015">Disulfide bond</keyword>
<dbReference type="PANTHER" id="PTHR28676">
    <property type="entry name" value="ALK AND LTK LIGAND 2-RELATED"/>
    <property type="match status" value="1"/>
</dbReference>
<evidence type="ECO:0000256" key="3">
    <source>
        <dbReference type="ARBA" id="ARBA00022475"/>
    </source>
</evidence>
<dbReference type="PANTHER" id="PTHR28676:SF2">
    <property type="entry name" value="ALK AND LTK LIGAND 2"/>
    <property type="match status" value="1"/>
</dbReference>
<gene>
    <name evidence="10" type="ORF">SMAX5B_019701</name>
</gene>
<keyword evidence="7" id="KW-0472">Membrane</keyword>
<keyword evidence="5" id="KW-0964">Secreted</keyword>
<evidence type="ECO:0000256" key="7">
    <source>
        <dbReference type="ARBA" id="ARBA00023136"/>
    </source>
</evidence>
<accession>A0A2U9CWL2</accession>
<protein>
    <recommendedName>
        <fullName evidence="12">ALK and LTK ligand 2</fullName>
    </recommendedName>
</protein>
<evidence type="ECO:0008006" key="12">
    <source>
        <dbReference type="Google" id="ProtNLM"/>
    </source>
</evidence>
<dbReference type="GO" id="GO:0030298">
    <property type="term" value="F:receptor signaling protein tyrosine kinase activator activity"/>
    <property type="evidence" value="ECO:0007669"/>
    <property type="project" value="InterPro"/>
</dbReference>
<keyword evidence="11" id="KW-1185">Reference proteome</keyword>
<dbReference type="Proteomes" id="UP000246464">
    <property type="component" value="Chromosome 20"/>
</dbReference>
<evidence type="ECO:0000256" key="2">
    <source>
        <dbReference type="ARBA" id="ARBA00004613"/>
    </source>
</evidence>
<proteinExistence type="inferred from homology"/>
<dbReference type="EMBL" id="CP026262">
    <property type="protein sequence ID" value="AWP20046.1"/>
    <property type="molecule type" value="Genomic_DNA"/>
</dbReference>
<evidence type="ECO:0000256" key="8">
    <source>
        <dbReference type="ARBA" id="ARBA00023157"/>
    </source>
</evidence>
<dbReference type="GO" id="GO:0070378">
    <property type="term" value="P:positive regulation of ERK5 cascade"/>
    <property type="evidence" value="ECO:0007669"/>
    <property type="project" value="TreeGrafter"/>
</dbReference>
<dbReference type="InterPro" id="IPR029364">
    <property type="entry name" value="ALKL1/2"/>
</dbReference>
<comment type="subcellular location">
    <subcellularLocation>
        <location evidence="1">Cell membrane</location>
    </subcellularLocation>
    <subcellularLocation>
        <location evidence="2">Secreted</location>
    </subcellularLocation>
</comment>
<organism evidence="10 11">
    <name type="scientific">Scophthalmus maximus</name>
    <name type="common">Turbot</name>
    <name type="synonym">Psetta maxima</name>
    <dbReference type="NCBI Taxonomy" id="52904"/>
    <lineage>
        <taxon>Eukaryota</taxon>
        <taxon>Metazoa</taxon>
        <taxon>Chordata</taxon>
        <taxon>Craniata</taxon>
        <taxon>Vertebrata</taxon>
        <taxon>Euteleostomi</taxon>
        <taxon>Actinopterygii</taxon>
        <taxon>Neopterygii</taxon>
        <taxon>Teleostei</taxon>
        <taxon>Neoteleostei</taxon>
        <taxon>Acanthomorphata</taxon>
        <taxon>Carangaria</taxon>
        <taxon>Pleuronectiformes</taxon>
        <taxon>Pleuronectoidei</taxon>
        <taxon>Scophthalmidae</taxon>
        <taxon>Scophthalmus</taxon>
    </lineage>
</organism>
<comment type="similarity">
    <text evidence="9">Belongs to the ALKAL family.</text>
</comment>
<dbReference type="GO" id="GO:0030971">
    <property type="term" value="F:receptor tyrosine kinase binding"/>
    <property type="evidence" value="ECO:0007669"/>
    <property type="project" value="InterPro"/>
</dbReference>
<evidence type="ECO:0000313" key="10">
    <source>
        <dbReference type="EMBL" id="AWP20046.1"/>
    </source>
</evidence>
<evidence type="ECO:0000313" key="11">
    <source>
        <dbReference type="Proteomes" id="UP000246464"/>
    </source>
</evidence>
<sequence length="216" mass="24987">MNGWSRWIVHLYLLHKLSNQQKVNDRSCFQLRRDQQTPEITCNLDELEQQKKNDTFVSSSWSMDWISAKSICLSLHRRGIIPVTPPQQTSALSVQGGVVFPRELRKKEKFLKHITGPLYFSPKCRKQVYRVYHHTRDCTIPAWSEHCLKMQPLSSLSVSSSLLRLQKVRAAPHTASWQSAVHRGVAHTSPAMKLQLYYVEANNKEWQIAVGNESFM</sequence>
<evidence type="ECO:0000256" key="6">
    <source>
        <dbReference type="ARBA" id="ARBA00022729"/>
    </source>
</evidence>
<name>A0A2U9CWL2_SCOMX</name>
<keyword evidence="4" id="KW-0202">Cytokine</keyword>
<evidence type="ECO:0000256" key="4">
    <source>
        <dbReference type="ARBA" id="ARBA00022514"/>
    </source>
</evidence>
<dbReference type="AlphaFoldDB" id="A0A2U9CWL2"/>
<dbReference type="GO" id="GO:0005886">
    <property type="term" value="C:plasma membrane"/>
    <property type="evidence" value="ECO:0007669"/>
    <property type="project" value="UniProtKB-SubCell"/>
</dbReference>